<protein>
    <submittedName>
        <fullName evidence="1">Uncharacterized protein</fullName>
    </submittedName>
</protein>
<comment type="caution">
    <text evidence="1">The sequence shown here is derived from an EMBL/GenBank/DDBJ whole genome shotgun (WGS) entry which is preliminary data.</text>
</comment>
<dbReference type="RefSeq" id="WP_036654691.1">
    <property type="nucleotide sequence ID" value="NZ_JQCR01000003.1"/>
</dbReference>
<dbReference type="STRING" id="268407.PWYN_18125"/>
<organism evidence="1 2">
    <name type="scientific">Paenibacillus wynnii</name>
    <dbReference type="NCBI Taxonomy" id="268407"/>
    <lineage>
        <taxon>Bacteria</taxon>
        <taxon>Bacillati</taxon>
        <taxon>Bacillota</taxon>
        <taxon>Bacilli</taxon>
        <taxon>Bacillales</taxon>
        <taxon>Paenibacillaceae</taxon>
        <taxon>Paenibacillus</taxon>
    </lineage>
</organism>
<dbReference type="EMBL" id="JQCR01000003">
    <property type="protein sequence ID" value="KGE16630.1"/>
    <property type="molecule type" value="Genomic_DNA"/>
</dbReference>
<dbReference type="OrthoDB" id="2647894at2"/>
<accession>A0A098M2M0</accession>
<name>A0A098M2M0_9BACL</name>
<proteinExistence type="predicted"/>
<sequence length="65" mass="7286">METTEMIELAKYALVLTIPFELIGVSVGKTYPILTNEFDGEMYLIDDDGKENSGALMMCETMLFV</sequence>
<keyword evidence="2" id="KW-1185">Reference proteome</keyword>
<evidence type="ECO:0000313" key="2">
    <source>
        <dbReference type="Proteomes" id="UP000029734"/>
    </source>
</evidence>
<gene>
    <name evidence="1" type="ORF">PWYN_18125</name>
</gene>
<reference evidence="1 2" key="2">
    <citation type="submission" date="2014-10" db="EMBL/GenBank/DDBJ databases">
        <title>Comparative genomics of the Paenibacillus odorifer group.</title>
        <authorList>
            <person name="Tsai Y.-C."/>
            <person name="Martin N."/>
            <person name="Korlach J."/>
            <person name="Wiedmann M."/>
        </authorList>
    </citation>
    <scope>NUCLEOTIDE SEQUENCE [LARGE SCALE GENOMIC DNA]</scope>
    <source>
        <strain evidence="1 2">DSM 18334</strain>
    </source>
</reference>
<reference evidence="1 2" key="1">
    <citation type="submission" date="2014-08" db="EMBL/GenBank/DDBJ databases">
        <authorList>
            <person name="den Bakker H.C."/>
        </authorList>
    </citation>
    <scope>NUCLEOTIDE SEQUENCE [LARGE SCALE GENOMIC DNA]</scope>
    <source>
        <strain evidence="1 2">DSM 18334</strain>
    </source>
</reference>
<dbReference type="Proteomes" id="UP000029734">
    <property type="component" value="Unassembled WGS sequence"/>
</dbReference>
<evidence type="ECO:0000313" key="1">
    <source>
        <dbReference type="EMBL" id="KGE16630.1"/>
    </source>
</evidence>
<dbReference type="AlphaFoldDB" id="A0A098M2M0"/>